<evidence type="ECO:0000313" key="4">
    <source>
        <dbReference type="Proteomes" id="UP001152797"/>
    </source>
</evidence>
<organism evidence="2">
    <name type="scientific">Cladocopium goreaui</name>
    <dbReference type="NCBI Taxonomy" id="2562237"/>
    <lineage>
        <taxon>Eukaryota</taxon>
        <taxon>Sar</taxon>
        <taxon>Alveolata</taxon>
        <taxon>Dinophyceae</taxon>
        <taxon>Suessiales</taxon>
        <taxon>Symbiodiniaceae</taxon>
        <taxon>Cladocopium</taxon>
    </lineage>
</organism>
<dbReference type="OrthoDB" id="418750at2759"/>
<dbReference type="EMBL" id="CAMXCT010000028">
    <property type="protein sequence ID" value="CAI3972701.1"/>
    <property type="molecule type" value="Genomic_DNA"/>
</dbReference>
<dbReference type="Gene3D" id="3.80.10.10">
    <property type="entry name" value="Ribonuclease Inhibitor"/>
    <property type="match status" value="1"/>
</dbReference>
<dbReference type="EMBL" id="CAMXCT030000028">
    <property type="protein sequence ID" value="CAL4760013.1"/>
    <property type="molecule type" value="Genomic_DNA"/>
</dbReference>
<reference evidence="3 4" key="2">
    <citation type="submission" date="2024-05" db="EMBL/GenBank/DDBJ databases">
        <authorList>
            <person name="Chen Y."/>
            <person name="Shah S."/>
            <person name="Dougan E. K."/>
            <person name="Thang M."/>
            <person name="Chan C."/>
        </authorList>
    </citation>
    <scope>NUCLEOTIDE SEQUENCE [LARGE SCALE GENOMIC DNA]</scope>
</reference>
<dbReference type="InterPro" id="IPR032675">
    <property type="entry name" value="LRR_dom_sf"/>
</dbReference>
<dbReference type="AlphaFoldDB" id="A0A9P1BJF4"/>
<sequence>MSSHVDPCGLMWPEIGGMLHVAQDTEHWFLHAIKFATGSASDRLLTGYLEPHTTHQAGSRKARTIKLASKSPERERERMSRKLPLLQVLANCHETSTRRDNSNYQFRTNASELLLYITASHRSHHSAVAWPVLWLLMGCQEASSLAAFKDAPPQGELFCEKLRQALESHPVGSAAFNQVDISKVAMLPACVDYLFRILREKCVRVERLKAFDCGLDDSASRTMAEWINSMPADNLPSELHLSHNRITPSGFHNLVQAIESKWMQLTSRRPPVWLRVEGNGVDDSAICGLVTTGRAVLAASLRAPERQNGTVESSAHLATLPPSSQMNSDKMKL</sequence>
<dbReference type="Proteomes" id="UP001152797">
    <property type="component" value="Unassembled WGS sequence"/>
</dbReference>
<gene>
    <name evidence="2" type="ORF">C1SCF055_LOCUS1262</name>
</gene>
<comment type="caution">
    <text evidence="2">The sequence shown here is derived from an EMBL/GenBank/DDBJ whole genome shotgun (WGS) entry which is preliminary data.</text>
</comment>
<feature type="region of interest" description="Disordered" evidence="1">
    <location>
        <begin position="304"/>
        <end position="333"/>
    </location>
</feature>
<dbReference type="SUPFAM" id="SSF52047">
    <property type="entry name" value="RNI-like"/>
    <property type="match status" value="1"/>
</dbReference>
<feature type="region of interest" description="Disordered" evidence="1">
    <location>
        <begin position="53"/>
        <end position="76"/>
    </location>
</feature>
<dbReference type="EMBL" id="CAMXCT020000028">
    <property type="protein sequence ID" value="CAL1126076.1"/>
    <property type="molecule type" value="Genomic_DNA"/>
</dbReference>
<feature type="compositionally biased region" description="Polar residues" evidence="1">
    <location>
        <begin position="321"/>
        <end position="333"/>
    </location>
</feature>
<protein>
    <submittedName>
        <fullName evidence="3">WW domain-containing protein</fullName>
    </submittedName>
</protein>
<keyword evidence="4" id="KW-1185">Reference proteome</keyword>
<evidence type="ECO:0000313" key="3">
    <source>
        <dbReference type="EMBL" id="CAL4760013.1"/>
    </source>
</evidence>
<evidence type="ECO:0000256" key="1">
    <source>
        <dbReference type="SAM" id="MobiDB-lite"/>
    </source>
</evidence>
<reference evidence="2" key="1">
    <citation type="submission" date="2022-10" db="EMBL/GenBank/DDBJ databases">
        <authorList>
            <person name="Chen Y."/>
            <person name="Dougan E. K."/>
            <person name="Chan C."/>
            <person name="Rhodes N."/>
            <person name="Thang M."/>
        </authorList>
    </citation>
    <scope>NUCLEOTIDE SEQUENCE</scope>
</reference>
<accession>A0A9P1BJF4</accession>
<name>A0A9P1BJF4_9DINO</name>
<evidence type="ECO:0000313" key="2">
    <source>
        <dbReference type="EMBL" id="CAI3972701.1"/>
    </source>
</evidence>
<proteinExistence type="predicted"/>